<feature type="domain" description="Histidine kinase" evidence="9">
    <location>
        <begin position="143"/>
        <end position="362"/>
    </location>
</feature>
<evidence type="ECO:0000313" key="10">
    <source>
        <dbReference type="EMBL" id="OUI79380.1"/>
    </source>
</evidence>
<dbReference type="EMBL" id="JOPB01000001">
    <property type="protein sequence ID" value="OUI79380.1"/>
    <property type="molecule type" value="Genomic_DNA"/>
</dbReference>
<proteinExistence type="predicted"/>
<dbReference type="GO" id="GO:0000155">
    <property type="term" value="F:phosphorelay sensor kinase activity"/>
    <property type="evidence" value="ECO:0007669"/>
    <property type="project" value="InterPro"/>
</dbReference>
<comment type="caution">
    <text evidence="10">The sequence shown here is derived from an EMBL/GenBank/DDBJ whole genome shotgun (WGS) entry which is preliminary data.</text>
</comment>
<dbReference type="Gene3D" id="3.30.450.20">
    <property type="entry name" value="PAS domain"/>
    <property type="match status" value="1"/>
</dbReference>
<dbReference type="InterPro" id="IPR035965">
    <property type="entry name" value="PAS-like_dom_sf"/>
</dbReference>
<evidence type="ECO:0000259" key="9">
    <source>
        <dbReference type="PROSITE" id="PS50109"/>
    </source>
</evidence>
<dbReference type="SMART" id="SM00387">
    <property type="entry name" value="HATPase_c"/>
    <property type="match status" value="1"/>
</dbReference>
<keyword evidence="4" id="KW-0808">Transferase</keyword>
<dbReference type="SUPFAM" id="SSF55785">
    <property type="entry name" value="PYP-like sensor domain (PAS domain)"/>
    <property type="match status" value="1"/>
</dbReference>
<dbReference type="InterPro" id="IPR004358">
    <property type="entry name" value="Sig_transdc_His_kin-like_C"/>
</dbReference>
<dbReference type="SMART" id="SM00388">
    <property type="entry name" value="HisKA"/>
    <property type="match status" value="1"/>
</dbReference>
<dbReference type="InterPro" id="IPR000014">
    <property type="entry name" value="PAS"/>
</dbReference>
<dbReference type="InterPro" id="IPR036890">
    <property type="entry name" value="HATPase_C_sf"/>
</dbReference>
<evidence type="ECO:0000256" key="7">
    <source>
        <dbReference type="ARBA" id="ARBA00022840"/>
    </source>
</evidence>
<dbReference type="InterPro" id="IPR003594">
    <property type="entry name" value="HATPase_dom"/>
</dbReference>
<dbReference type="SUPFAM" id="SSF47384">
    <property type="entry name" value="Homodimeric domain of signal transducing histidine kinase"/>
    <property type="match status" value="1"/>
</dbReference>
<dbReference type="GO" id="GO:0006355">
    <property type="term" value="P:regulation of DNA-templated transcription"/>
    <property type="evidence" value="ECO:0007669"/>
    <property type="project" value="InterPro"/>
</dbReference>
<keyword evidence="11" id="KW-1185">Reference proteome</keyword>
<dbReference type="Proteomes" id="UP000194946">
    <property type="component" value="Unassembled WGS sequence"/>
</dbReference>
<evidence type="ECO:0000256" key="4">
    <source>
        <dbReference type="ARBA" id="ARBA00022679"/>
    </source>
</evidence>
<dbReference type="CDD" id="cd00130">
    <property type="entry name" value="PAS"/>
    <property type="match status" value="1"/>
</dbReference>
<keyword evidence="7" id="KW-0067">ATP-binding</keyword>
<dbReference type="Gene3D" id="3.30.565.10">
    <property type="entry name" value="Histidine kinase-like ATPase, C-terminal domain"/>
    <property type="match status" value="1"/>
</dbReference>
<evidence type="ECO:0000313" key="11">
    <source>
        <dbReference type="Proteomes" id="UP000194946"/>
    </source>
</evidence>
<dbReference type="Pfam" id="PF00989">
    <property type="entry name" value="PAS"/>
    <property type="match status" value="1"/>
</dbReference>
<sequence>MLSTMEQPKELDGYDIIESLPTPLIVADDQFNITYINGAAEDFLMVSKKNIQQCSLYSFFPKAHSVFELINKVKAKKRGIVEYEIEIFTYNQAIKEVTLYIAPFIKNEKFITLTIHDYSIVKTIEEKASFHKISRSVANMAALLAHEIKNPLSGIKGAAQLLEKSLEAPDQELTTLISDEVERIKNLVDRTAIFYNQALQISDVNIYSLLAHVKKIAENGFASFVKIKTIYDPSLPLIRADKDLLIQVFINLIKNAAEAIGSQRKDGVITLIIGYEPNLVMNISKTKKRVTSPLMIIVRDNGPGIPDKVKQRLFEPFISSRPNGTGLGLALCGKIINDHGGIIDIHSQKGKTDIKIYLPLSGF</sequence>
<dbReference type="PRINTS" id="PR00344">
    <property type="entry name" value="BCTRLSENSOR"/>
</dbReference>
<evidence type="ECO:0000256" key="1">
    <source>
        <dbReference type="ARBA" id="ARBA00000085"/>
    </source>
</evidence>
<keyword evidence="6" id="KW-0418">Kinase</keyword>
<reference evidence="11" key="1">
    <citation type="submission" date="2014-06" db="EMBL/GenBank/DDBJ databases">
        <authorList>
            <person name="Winans N.J."/>
            <person name="Newell P.D."/>
            <person name="Douglas A.E."/>
        </authorList>
    </citation>
    <scope>NUCLEOTIDE SEQUENCE [LARGE SCALE GENOMIC DNA]</scope>
    <source>
        <strain evidence="11">DmL_052</strain>
    </source>
</reference>
<dbReference type="Pfam" id="PF00512">
    <property type="entry name" value="HisKA"/>
    <property type="match status" value="1"/>
</dbReference>
<dbReference type="EC" id="2.7.13.3" evidence="2"/>
<dbReference type="InterPro" id="IPR003661">
    <property type="entry name" value="HisK_dim/P_dom"/>
</dbReference>
<keyword evidence="8" id="KW-0902">Two-component regulatory system</keyword>
<keyword evidence="3" id="KW-0597">Phosphoprotein</keyword>
<dbReference type="Gene3D" id="1.10.287.130">
    <property type="match status" value="1"/>
</dbReference>
<keyword evidence="5" id="KW-0547">Nucleotide-binding</keyword>
<evidence type="ECO:0000256" key="8">
    <source>
        <dbReference type="ARBA" id="ARBA00023012"/>
    </source>
</evidence>
<dbReference type="Pfam" id="PF02518">
    <property type="entry name" value="HATPase_c"/>
    <property type="match status" value="1"/>
</dbReference>
<dbReference type="PANTHER" id="PTHR43065:SF10">
    <property type="entry name" value="PEROXIDE STRESS-ACTIVATED HISTIDINE KINASE MAK3"/>
    <property type="match status" value="1"/>
</dbReference>
<dbReference type="InterPro" id="IPR013767">
    <property type="entry name" value="PAS_fold"/>
</dbReference>
<dbReference type="InterPro" id="IPR036097">
    <property type="entry name" value="HisK_dim/P_sf"/>
</dbReference>
<dbReference type="CDD" id="cd00082">
    <property type="entry name" value="HisKA"/>
    <property type="match status" value="1"/>
</dbReference>
<organism evidence="10 11">
    <name type="scientific">Commensalibacter intestini</name>
    <dbReference type="NCBI Taxonomy" id="479936"/>
    <lineage>
        <taxon>Bacteria</taxon>
        <taxon>Pseudomonadati</taxon>
        <taxon>Pseudomonadota</taxon>
        <taxon>Alphaproteobacteria</taxon>
        <taxon>Acetobacterales</taxon>
        <taxon>Acetobacteraceae</taxon>
    </lineage>
</organism>
<protein>
    <recommendedName>
        <fullName evidence="2">histidine kinase</fullName>
        <ecNumber evidence="2">2.7.13.3</ecNumber>
    </recommendedName>
</protein>
<dbReference type="InterPro" id="IPR005467">
    <property type="entry name" value="His_kinase_dom"/>
</dbReference>
<dbReference type="PANTHER" id="PTHR43065">
    <property type="entry name" value="SENSOR HISTIDINE KINASE"/>
    <property type="match status" value="1"/>
</dbReference>
<evidence type="ECO:0000256" key="2">
    <source>
        <dbReference type="ARBA" id="ARBA00012438"/>
    </source>
</evidence>
<dbReference type="SUPFAM" id="SSF55874">
    <property type="entry name" value="ATPase domain of HSP90 chaperone/DNA topoisomerase II/histidine kinase"/>
    <property type="match status" value="1"/>
</dbReference>
<dbReference type="AlphaFoldDB" id="A0A251ZXI2"/>
<name>A0A251ZXI2_9PROT</name>
<evidence type="ECO:0000256" key="6">
    <source>
        <dbReference type="ARBA" id="ARBA00022777"/>
    </source>
</evidence>
<dbReference type="GO" id="GO:0005524">
    <property type="term" value="F:ATP binding"/>
    <property type="evidence" value="ECO:0007669"/>
    <property type="project" value="UniProtKB-KW"/>
</dbReference>
<comment type="catalytic activity">
    <reaction evidence="1">
        <text>ATP + protein L-histidine = ADP + protein N-phospho-L-histidine.</text>
        <dbReference type="EC" id="2.7.13.3"/>
    </reaction>
</comment>
<accession>A0A251ZXI2</accession>
<dbReference type="PROSITE" id="PS50109">
    <property type="entry name" value="HIS_KIN"/>
    <property type="match status" value="1"/>
</dbReference>
<evidence type="ECO:0000256" key="5">
    <source>
        <dbReference type="ARBA" id="ARBA00022741"/>
    </source>
</evidence>
<gene>
    <name evidence="10" type="ORF">HK18_02125</name>
</gene>
<evidence type="ECO:0000256" key="3">
    <source>
        <dbReference type="ARBA" id="ARBA00022553"/>
    </source>
</evidence>